<protein>
    <recommendedName>
        <fullName evidence="5">MARVEL domain-containing protein</fullName>
    </recommendedName>
</protein>
<evidence type="ECO:0000313" key="4">
    <source>
        <dbReference type="Proteomes" id="UP001301769"/>
    </source>
</evidence>
<name>A0AAN6YC87_9PEZI</name>
<keyword evidence="2" id="KW-0732">Signal</keyword>
<accession>A0AAN6YC87</accession>
<organism evidence="3 4">
    <name type="scientific">Rhypophila decipiens</name>
    <dbReference type="NCBI Taxonomy" id="261697"/>
    <lineage>
        <taxon>Eukaryota</taxon>
        <taxon>Fungi</taxon>
        <taxon>Dikarya</taxon>
        <taxon>Ascomycota</taxon>
        <taxon>Pezizomycotina</taxon>
        <taxon>Sordariomycetes</taxon>
        <taxon>Sordariomycetidae</taxon>
        <taxon>Sordariales</taxon>
        <taxon>Naviculisporaceae</taxon>
        <taxon>Rhypophila</taxon>
    </lineage>
</organism>
<evidence type="ECO:0000256" key="2">
    <source>
        <dbReference type="SAM" id="SignalP"/>
    </source>
</evidence>
<evidence type="ECO:0000313" key="3">
    <source>
        <dbReference type="EMBL" id="KAK4215878.1"/>
    </source>
</evidence>
<reference evidence="3" key="2">
    <citation type="submission" date="2023-05" db="EMBL/GenBank/DDBJ databases">
        <authorList>
            <consortium name="Lawrence Berkeley National Laboratory"/>
            <person name="Steindorff A."/>
            <person name="Hensen N."/>
            <person name="Bonometti L."/>
            <person name="Westerberg I."/>
            <person name="Brannstrom I.O."/>
            <person name="Guillou S."/>
            <person name="Cros-Aarteil S."/>
            <person name="Calhoun S."/>
            <person name="Haridas S."/>
            <person name="Kuo A."/>
            <person name="Mondo S."/>
            <person name="Pangilinan J."/>
            <person name="Riley R."/>
            <person name="Labutti K."/>
            <person name="Andreopoulos B."/>
            <person name="Lipzen A."/>
            <person name="Chen C."/>
            <person name="Yanf M."/>
            <person name="Daum C."/>
            <person name="Ng V."/>
            <person name="Clum A."/>
            <person name="Ohm R."/>
            <person name="Martin F."/>
            <person name="Silar P."/>
            <person name="Natvig D."/>
            <person name="Lalanne C."/>
            <person name="Gautier V."/>
            <person name="Ament-Velasquez S.L."/>
            <person name="Kruys A."/>
            <person name="Hutchinson M.I."/>
            <person name="Powell A.J."/>
            <person name="Barry K."/>
            <person name="Miller A.N."/>
            <person name="Grigoriev I.V."/>
            <person name="Debuchy R."/>
            <person name="Gladieux P."/>
            <person name="Thoren M.H."/>
            <person name="Johannesson H."/>
        </authorList>
    </citation>
    <scope>NUCLEOTIDE SEQUENCE</scope>
    <source>
        <strain evidence="3">PSN293</strain>
    </source>
</reference>
<keyword evidence="1" id="KW-1133">Transmembrane helix</keyword>
<sequence>MSKGYMAFAILHFFQFVLAVTVCGLYGVELNRAAKAGKYADGKWVYAEVVGGLSALTAILLVIPYFLRFALAWVWNLILFILWIALFGLFASMYLNENPEGNGDIQRMKNALWVVLVNAIMWLITSVAGFVYWWRHRDRVSRFTGRARV</sequence>
<comment type="caution">
    <text evidence="3">The sequence shown here is derived from an EMBL/GenBank/DDBJ whole genome shotgun (WGS) entry which is preliminary data.</text>
</comment>
<evidence type="ECO:0008006" key="5">
    <source>
        <dbReference type="Google" id="ProtNLM"/>
    </source>
</evidence>
<evidence type="ECO:0000256" key="1">
    <source>
        <dbReference type="SAM" id="Phobius"/>
    </source>
</evidence>
<proteinExistence type="predicted"/>
<keyword evidence="4" id="KW-1185">Reference proteome</keyword>
<dbReference type="Proteomes" id="UP001301769">
    <property type="component" value="Unassembled WGS sequence"/>
</dbReference>
<feature type="transmembrane region" description="Helical" evidence="1">
    <location>
        <begin position="43"/>
        <end position="63"/>
    </location>
</feature>
<reference evidence="3" key="1">
    <citation type="journal article" date="2023" name="Mol. Phylogenet. Evol.">
        <title>Genome-scale phylogeny and comparative genomics of the fungal order Sordariales.</title>
        <authorList>
            <person name="Hensen N."/>
            <person name="Bonometti L."/>
            <person name="Westerberg I."/>
            <person name="Brannstrom I.O."/>
            <person name="Guillou S."/>
            <person name="Cros-Aarteil S."/>
            <person name="Calhoun S."/>
            <person name="Haridas S."/>
            <person name="Kuo A."/>
            <person name="Mondo S."/>
            <person name="Pangilinan J."/>
            <person name="Riley R."/>
            <person name="LaButti K."/>
            <person name="Andreopoulos B."/>
            <person name="Lipzen A."/>
            <person name="Chen C."/>
            <person name="Yan M."/>
            <person name="Daum C."/>
            <person name="Ng V."/>
            <person name="Clum A."/>
            <person name="Steindorff A."/>
            <person name="Ohm R.A."/>
            <person name="Martin F."/>
            <person name="Silar P."/>
            <person name="Natvig D.O."/>
            <person name="Lalanne C."/>
            <person name="Gautier V."/>
            <person name="Ament-Velasquez S.L."/>
            <person name="Kruys A."/>
            <person name="Hutchinson M.I."/>
            <person name="Powell A.J."/>
            <person name="Barry K."/>
            <person name="Miller A.N."/>
            <person name="Grigoriev I.V."/>
            <person name="Debuchy R."/>
            <person name="Gladieux P."/>
            <person name="Hiltunen Thoren M."/>
            <person name="Johannesson H."/>
        </authorList>
    </citation>
    <scope>NUCLEOTIDE SEQUENCE</scope>
    <source>
        <strain evidence="3">PSN293</strain>
    </source>
</reference>
<keyword evidence="1" id="KW-0812">Transmembrane</keyword>
<dbReference type="PANTHER" id="PTHR42083:SF1">
    <property type="entry name" value="MARVEL DOMAIN-CONTAINING PROTEIN"/>
    <property type="match status" value="1"/>
</dbReference>
<gene>
    <name evidence="3" type="ORF">QBC37DRAFT_280894</name>
</gene>
<feature type="signal peptide" evidence="2">
    <location>
        <begin position="1"/>
        <end position="19"/>
    </location>
</feature>
<feature type="chain" id="PRO_5043004338" description="MARVEL domain-containing protein" evidence="2">
    <location>
        <begin position="20"/>
        <end position="149"/>
    </location>
</feature>
<dbReference type="AlphaFoldDB" id="A0AAN6YC87"/>
<dbReference type="EMBL" id="MU858075">
    <property type="protein sequence ID" value="KAK4215878.1"/>
    <property type="molecule type" value="Genomic_DNA"/>
</dbReference>
<feature type="transmembrane region" description="Helical" evidence="1">
    <location>
        <begin position="70"/>
        <end position="91"/>
    </location>
</feature>
<dbReference type="PANTHER" id="PTHR42083">
    <property type="entry name" value="MARVEL DOMAIN-CONTAINING PROTEIN"/>
    <property type="match status" value="1"/>
</dbReference>
<feature type="transmembrane region" description="Helical" evidence="1">
    <location>
        <begin position="111"/>
        <end position="134"/>
    </location>
</feature>
<keyword evidence="1" id="KW-0472">Membrane</keyword>